<dbReference type="Gene3D" id="3.30.1360.20">
    <property type="entry name" value="Transcriptional coactivator/pterin dehydratase"/>
    <property type="match status" value="1"/>
</dbReference>
<protein>
    <recommendedName>
        <fullName evidence="3">4a-hydroxytetrahydrobiopterin dehydratase</fullName>
        <ecNumber evidence="3">4.2.1.96</ecNumber>
    </recommendedName>
</protein>
<dbReference type="Proteomes" id="UP001054820">
    <property type="component" value="Chromosome"/>
</dbReference>
<dbReference type="EC" id="4.2.1.96" evidence="3"/>
<proteinExistence type="inferred from homology"/>
<comment type="catalytic activity">
    <reaction evidence="1">
        <text>(4aS,6R)-4a-hydroxy-L-erythro-5,6,7,8-tetrahydrobiopterin = (6R)-L-erythro-6,7-dihydrobiopterin + H2O</text>
        <dbReference type="Rhea" id="RHEA:11920"/>
        <dbReference type="ChEBI" id="CHEBI:15377"/>
        <dbReference type="ChEBI" id="CHEBI:15642"/>
        <dbReference type="ChEBI" id="CHEBI:43120"/>
        <dbReference type="EC" id="4.2.1.96"/>
    </reaction>
</comment>
<name>A0ABM7MFT6_9GAMM</name>
<keyword evidence="4" id="KW-0456">Lyase</keyword>
<evidence type="ECO:0000313" key="5">
    <source>
        <dbReference type="EMBL" id="BCN94369.1"/>
    </source>
</evidence>
<accession>A0ABM7MFT6</accession>
<organism evidence="5 6">
    <name type="scientific">Thiomicrorhabdus immobilis</name>
    <dbReference type="NCBI Taxonomy" id="2791037"/>
    <lineage>
        <taxon>Bacteria</taxon>
        <taxon>Pseudomonadati</taxon>
        <taxon>Pseudomonadota</taxon>
        <taxon>Gammaproteobacteria</taxon>
        <taxon>Thiotrichales</taxon>
        <taxon>Piscirickettsiaceae</taxon>
        <taxon>Thiomicrorhabdus</taxon>
    </lineage>
</organism>
<dbReference type="EMBL" id="AP024202">
    <property type="protein sequence ID" value="BCN94369.1"/>
    <property type="molecule type" value="Genomic_DNA"/>
</dbReference>
<reference evidence="5" key="1">
    <citation type="journal article" date="2022" name="Arch. Microbiol.">
        <title>Thiomicrorhabdus immobilis sp. nov., a mesophilic sulfur-oxidizing bacterium isolated from sediment of a brackish lake in northern Japan.</title>
        <authorList>
            <person name="Kojima H."/>
            <person name="Mochizuki J."/>
            <person name="Kanda M."/>
            <person name="Watanabe T."/>
            <person name="Fukui M."/>
        </authorList>
    </citation>
    <scope>NUCLEOTIDE SEQUENCE</scope>
    <source>
        <strain evidence="5">Am19</strain>
    </source>
</reference>
<keyword evidence="6" id="KW-1185">Reference proteome</keyword>
<dbReference type="InterPro" id="IPR001533">
    <property type="entry name" value="Pterin_deHydtase"/>
</dbReference>
<evidence type="ECO:0000256" key="1">
    <source>
        <dbReference type="ARBA" id="ARBA00001554"/>
    </source>
</evidence>
<evidence type="ECO:0000256" key="4">
    <source>
        <dbReference type="ARBA" id="ARBA00023239"/>
    </source>
</evidence>
<evidence type="ECO:0000313" key="6">
    <source>
        <dbReference type="Proteomes" id="UP001054820"/>
    </source>
</evidence>
<comment type="similarity">
    <text evidence="2">Belongs to the pterin-4-alpha-carbinolamine dehydratase family.</text>
</comment>
<dbReference type="RefSeq" id="WP_237261834.1">
    <property type="nucleotide sequence ID" value="NZ_AP024202.1"/>
</dbReference>
<evidence type="ECO:0000256" key="2">
    <source>
        <dbReference type="ARBA" id="ARBA00006472"/>
    </source>
</evidence>
<dbReference type="Pfam" id="PF01329">
    <property type="entry name" value="Pterin_4a"/>
    <property type="match status" value="1"/>
</dbReference>
<dbReference type="SUPFAM" id="SSF55248">
    <property type="entry name" value="PCD-like"/>
    <property type="match status" value="1"/>
</dbReference>
<evidence type="ECO:0000256" key="3">
    <source>
        <dbReference type="ARBA" id="ARBA00013252"/>
    </source>
</evidence>
<gene>
    <name evidence="5" type="ORF">THMIRHAM_21540</name>
</gene>
<dbReference type="InterPro" id="IPR036428">
    <property type="entry name" value="PCD_sf"/>
</dbReference>
<sequence length="91" mass="10433">MNERWKIKKTPASLDARFEFDDFGVLRAFLDQLAEQADLLDHHPNISFGRGHVSVVIYPKSQEIETIDFTLAKGIDEGYHRVTNMKQGAWA</sequence>